<feature type="compositionally biased region" description="Low complexity" evidence="1">
    <location>
        <begin position="87"/>
        <end position="98"/>
    </location>
</feature>
<dbReference type="InterPro" id="IPR051675">
    <property type="entry name" value="Endo/Exo/Phosphatase_dom_1"/>
</dbReference>
<feature type="domain" description="Helix-hairpin-helix DNA-binding motif class 1" evidence="3">
    <location>
        <begin position="60"/>
        <end position="79"/>
    </location>
</feature>
<dbReference type="GO" id="GO:0015628">
    <property type="term" value="P:protein secretion by the type II secretion system"/>
    <property type="evidence" value="ECO:0007669"/>
    <property type="project" value="TreeGrafter"/>
</dbReference>
<proteinExistence type="predicted"/>
<dbReference type="InterPro" id="IPR004509">
    <property type="entry name" value="Competence_ComEA_HhH"/>
</dbReference>
<evidence type="ECO:0000256" key="2">
    <source>
        <dbReference type="SAM" id="SignalP"/>
    </source>
</evidence>
<organism evidence="4 5">
    <name type="scientific">Sulfuriferula plumbiphila</name>
    <dbReference type="NCBI Taxonomy" id="171865"/>
    <lineage>
        <taxon>Bacteria</taxon>
        <taxon>Pseudomonadati</taxon>
        <taxon>Pseudomonadota</taxon>
        <taxon>Betaproteobacteria</taxon>
        <taxon>Nitrosomonadales</taxon>
        <taxon>Sulfuricellaceae</taxon>
        <taxon>Sulfuriferula</taxon>
    </lineage>
</organism>
<dbReference type="Pfam" id="PF12836">
    <property type="entry name" value="HHH_3"/>
    <property type="match status" value="1"/>
</dbReference>
<feature type="signal peptide" evidence="2">
    <location>
        <begin position="1"/>
        <end position="20"/>
    </location>
</feature>
<feature type="domain" description="Helix-hairpin-helix DNA-binding motif class 1" evidence="3">
    <location>
        <begin position="30"/>
        <end position="49"/>
    </location>
</feature>
<dbReference type="OrthoDB" id="8687931at2"/>
<dbReference type="GO" id="GO:0015627">
    <property type="term" value="C:type II protein secretion system complex"/>
    <property type="evidence" value="ECO:0007669"/>
    <property type="project" value="TreeGrafter"/>
</dbReference>
<dbReference type="InterPro" id="IPR003583">
    <property type="entry name" value="Hlx-hairpin-Hlx_DNA-bd_motif"/>
</dbReference>
<dbReference type="AlphaFoldDB" id="A0A512L396"/>
<dbReference type="SUPFAM" id="SSF47781">
    <property type="entry name" value="RuvA domain 2-like"/>
    <property type="match status" value="1"/>
</dbReference>
<gene>
    <name evidence="4" type="ORF">TPL01_00860</name>
</gene>
<evidence type="ECO:0000313" key="4">
    <source>
        <dbReference type="EMBL" id="GEP28948.1"/>
    </source>
</evidence>
<keyword evidence="2" id="KW-0732">Signal</keyword>
<dbReference type="PANTHER" id="PTHR21180:SF32">
    <property type="entry name" value="ENDONUCLEASE_EXONUCLEASE_PHOSPHATASE FAMILY DOMAIN-CONTAINING PROTEIN 1"/>
    <property type="match status" value="1"/>
</dbReference>
<dbReference type="InterPro" id="IPR010994">
    <property type="entry name" value="RuvA_2-like"/>
</dbReference>
<accession>A0A512L396</accession>
<dbReference type="NCBIfam" id="TIGR00426">
    <property type="entry name" value="competence protein ComEA helix-hairpin-helix repeat region"/>
    <property type="match status" value="1"/>
</dbReference>
<keyword evidence="5" id="KW-1185">Reference proteome</keyword>
<name>A0A512L396_9PROT</name>
<dbReference type="EMBL" id="BKAD01000001">
    <property type="protein sequence ID" value="GEP28948.1"/>
    <property type="molecule type" value="Genomic_DNA"/>
</dbReference>
<sequence length="115" mass="12042">MKKIWLVIAVLLASINMTLAAVNINTASQTELETLKGIGPAKAKAIVEDRAKNGPFKSVDDLDRVKGFGKKSVDKLRNNLTISGGNSSAAPTPKTTASKAKRVPMGKPATAPATK</sequence>
<reference evidence="4 5" key="1">
    <citation type="submission" date="2019-07" db="EMBL/GenBank/DDBJ databases">
        <title>Whole genome shotgun sequence of Thiobacillus plumbophilus NBRC 107929.</title>
        <authorList>
            <person name="Hosoyama A."/>
            <person name="Uohara A."/>
            <person name="Ohji S."/>
            <person name="Ichikawa N."/>
        </authorList>
    </citation>
    <scope>NUCLEOTIDE SEQUENCE [LARGE SCALE GENOMIC DNA]</scope>
    <source>
        <strain evidence="4 5">NBRC 107929</strain>
    </source>
</reference>
<comment type="caution">
    <text evidence="4">The sequence shown here is derived from an EMBL/GenBank/DDBJ whole genome shotgun (WGS) entry which is preliminary data.</text>
</comment>
<evidence type="ECO:0000313" key="5">
    <source>
        <dbReference type="Proteomes" id="UP000321337"/>
    </source>
</evidence>
<evidence type="ECO:0000256" key="1">
    <source>
        <dbReference type="SAM" id="MobiDB-lite"/>
    </source>
</evidence>
<dbReference type="Gene3D" id="1.10.150.280">
    <property type="entry name" value="AF1531-like domain"/>
    <property type="match status" value="1"/>
</dbReference>
<dbReference type="GO" id="GO:0003677">
    <property type="term" value="F:DNA binding"/>
    <property type="evidence" value="ECO:0007669"/>
    <property type="project" value="InterPro"/>
</dbReference>
<protein>
    <recommendedName>
        <fullName evidence="3">Helix-hairpin-helix DNA-binding motif class 1 domain-containing protein</fullName>
    </recommendedName>
</protein>
<feature type="region of interest" description="Disordered" evidence="1">
    <location>
        <begin position="79"/>
        <end position="115"/>
    </location>
</feature>
<dbReference type="PANTHER" id="PTHR21180">
    <property type="entry name" value="ENDONUCLEASE/EXONUCLEASE/PHOSPHATASE FAMILY DOMAIN-CONTAINING PROTEIN 1"/>
    <property type="match status" value="1"/>
</dbReference>
<evidence type="ECO:0000259" key="3">
    <source>
        <dbReference type="SMART" id="SM00278"/>
    </source>
</evidence>
<dbReference type="GO" id="GO:0006281">
    <property type="term" value="P:DNA repair"/>
    <property type="evidence" value="ECO:0007669"/>
    <property type="project" value="InterPro"/>
</dbReference>
<feature type="chain" id="PRO_5021970746" description="Helix-hairpin-helix DNA-binding motif class 1 domain-containing protein" evidence="2">
    <location>
        <begin position="21"/>
        <end position="115"/>
    </location>
</feature>
<dbReference type="SMART" id="SM00278">
    <property type="entry name" value="HhH1"/>
    <property type="match status" value="2"/>
</dbReference>
<dbReference type="Proteomes" id="UP000321337">
    <property type="component" value="Unassembled WGS sequence"/>
</dbReference>